<dbReference type="PANTHER" id="PTHR39586">
    <property type="entry name" value="CYTOPLASMIC PROTEIN-RELATED"/>
    <property type="match status" value="1"/>
</dbReference>
<dbReference type="PIRSF" id="PIRSF006257">
    <property type="entry name" value="UCP006257"/>
    <property type="match status" value="1"/>
</dbReference>
<dbReference type="OrthoDB" id="8794567at2"/>
<evidence type="ECO:0000313" key="4">
    <source>
        <dbReference type="Proteomes" id="UP000245981"/>
    </source>
</evidence>
<evidence type="ECO:0000256" key="1">
    <source>
        <dbReference type="ARBA" id="ARBA00060999"/>
    </source>
</evidence>
<dbReference type="Gene3D" id="1.20.1440.40">
    <property type="entry name" value="YqcC-like"/>
    <property type="match status" value="1"/>
</dbReference>
<dbReference type="SUPFAM" id="SSF158452">
    <property type="entry name" value="YqcC-like"/>
    <property type="match status" value="1"/>
</dbReference>
<dbReference type="RefSeq" id="WP_109717023.1">
    <property type="nucleotide sequence ID" value="NZ_CP126314.1"/>
</dbReference>
<dbReference type="Pfam" id="PF04287">
    <property type="entry name" value="DUF446"/>
    <property type="match status" value="1"/>
</dbReference>
<sequence>MTLEHLIIQRLEQVEAIMHEHNLWQTAAPDAQAFTSEQPFFLDTLQPLEWLQWVLIPRVRAIIDARQPLPKNFAVAPYFDVALTPEQPGRSLLLLTLQQLDALLEDESAGC</sequence>
<dbReference type="AlphaFoldDB" id="A0A2V2BIZ9"/>
<comment type="similarity">
    <text evidence="1">To the N-terminal of E.carotovora exoenzyme regulation regulon ORF1. The C-terminal part is colinear with YqcB.</text>
</comment>
<gene>
    <name evidence="3" type="ORF">C7431_103494</name>
</gene>
<name>A0A2V2BIZ9_9GAMM</name>
<evidence type="ECO:0000259" key="2">
    <source>
        <dbReference type="Pfam" id="PF04287"/>
    </source>
</evidence>
<dbReference type="PANTHER" id="PTHR39586:SF1">
    <property type="entry name" value="CYTOPLASMIC PROTEIN"/>
    <property type="match status" value="1"/>
</dbReference>
<dbReference type="EMBL" id="QGHF01000003">
    <property type="protein sequence ID" value="PWK98718.1"/>
    <property type="molecule type" value="Genomic_DNA"/>
</dbReference>
<dbReference type="InterPro" id="IPR036814">
    <property type="entry name" value="YqcC-like_sf"/>
</dbReference>
<dbReference type="InterPro" id="IPR007384">
    <property type="entry name" value="UCP006257"/>
</dbReference>
<dbReference type="Proteomes" id="UP000245981">
    <property type="component" value="Unassembled WGS sequence"/>
</dbReference>
<dbReference type="STRING" id="574096.HA38_11200"/>
<organism evidence="3 4">
    <name type="scientific">Pantoea allii</name>
    <dbReference type="NCBI Taxonomy" id="574096"/>
    <lineage>
        <taxon>Bacteria</taxon>
        <taxon>Pseudomonadati</taxon>
        <taxon>Pseudomonadota</taxon>
        <taxon>Gammaproteobacteria</taxon>
        <taxon>Enterobacterales</taxon>
        <taxon>Erwiniaceae</taxon>
        <taxon>Pantoea</taxon>
    </lineage>
</organism>
<dbReference type="GO" id="GO:0044010">
    <property type="term" value="P:single-species biofilm formation"/>
    <property type="evidence" value="ECO:0007669"/>
    <property type="project" value="TreeGrafter"/>
</dbReference>
<dbReference type="InterPro" id="IPR023376">
    <property type="entry name" value="YqcC-like_dom"/>
</dbReference>
<evidence type="ECO:0000313" key="3">
    <source>
        <dbReference type="EMBL" id="PWK98718.1"/>
    </source>
</evidence>
<comment type="caution">
    <text evidence="3">The sequence shown here is derived from an EMBL/GenBank/DDBJ whole genome shotgun (WGS) entry which is preliminary data.</text>
</comment>
<reference evidence="3 4" key="1">
    <citation type="submission" date="2018-05" db="EMBL/GenBank/DDBJ databases">
        <title>Genomic Encyclopedia of Type Strains, Phase IV (KMG-V): Genome sequencing to study the core and pangenomes of soil and plant-associated prokaryotes.</title>
        <authorList>
            <person name="Whitman W."/>
        </authorList>
    </citation>
    <scope>NUCLEOTIDE SEQUENCE [LARGE SCALE GENOMIC DNA]</scope>
    <source>
        <strain evidence="3 4">PNA 200-10</strain>
    </source>
</reference>
<feature type="domain" description="YqcC-like" evidence="2">
    <location>
        <begin position="8"/>
        <end position="103"/>
    </location>
</feature>
<dbReference type="FunFam" id="1.20.1440.40:FF:000001">
    <property type="entry name" value="DUF446 domain protein"/>
    <property type="match status" value="1"/>
</dbReference>
<protein>
    <submittedName>
        <fullName evidence="3">Uncharacterized protein YqcC (DUF446 family)</fullName>
    </submittedName>
</protein>
<accession>A0A2V2BIZ9</accession>
<proteinExistence type="predicted"/>